<sequence length="408" mass="45236">MSQGTPRKFSEKIAILERKQNEEQEQFHSVMRDVRAITNKTPASSPGASYPCSSAGLPDSSPMSNNSGPFSPLSMAWNRPGGSLPNVHQMVQQQQQPTNDYTGWNYWQVPQAQGHVRTRSPGSHYHPYMNRPKQNERIPNLENHMMAPNMHLQPPDASWSKARSDPTIHMNAIAAAAAAASSNYNPYNQSQSNQWTTDYRMLQNGMGNGPSSSQPPAYMAYPTGQFALNVQHFQCGGSMGDMSVGSLPNMHASLGQNQMVFGGQQSPQQQQSNNNHNNQQQHQQQHQISQQNTGMHAPQHQLSANFCQQLTTPSLTSESQSQSAPTSPAQAMENLMRQNWPPTRHFSASPDTLDIPNIVLTNSDGTLDCFQDLQDLHLDNEISNEIQQLLSNPNEQSLDPALETQLLN</sequence>
<dbReference type="InterPro" id="IPR024783">
    <property type="entry name" value="TORC_N"/>
</dbReference>
<proteinExistence type="inferred from homology"/>
<evidence type="ECO:0000313" key="12">
    <source>
        <dbReference type="Proteomes" id="UP000887574"/>
    </source>
</evidence>
<dbReference type="GO" id="GO:0051289">
    <property type="term" value="P:protein homotetramerization"/>
    <property type="evidence" value="ECO:0007669"/>
    <property type="project" value="InterPro"/>
</dbReference>
<keyword evidence="5" id="KW-0597">Phosphoprotein</keyword>
<feature type="domain" description="Transducer of regulated CREB activity N-terminal" evidence="11">
    <location>
        <begin position="5"/>
        <end position="43"/>
    </location>
</feature>
<dbReference type="AlphaFoldDB" id="A0A915EP35"/>
<evidence type="ECO:0000256" key="6">
    <source>
        <dbReference type="ARBA" id="ARBA00023015"/>
    </source>
</evidence>
<keyword evidence="8" id="KW-0804">Transcription</keyword>
<evidence type="ECO:0000259" key="11">
    <source>
        <dbReference type="Pfam" id="PF12884"/>
    </source>
</evidence>
<feature type="compositionally biased region" description="Basic and acidic residues" evidence="10">
    <location>
        <begin position="17"/>
        <end position="35"/>
    </location>
</feature>
<keyword evidence="6" id="KW-0805">Transcription regulation</keyword>
<keyword evidence="9" id="KW-0539">Nucleus</keyword>
<protein>
    <submittedName>
        <fullName evidence="13">Transducer of regulated CREB activity N-terminal domain-containing protein</fullName>
    </submittedName>
</protein>
<dbReference type="GO" id="GO:0008140">
    <property type="term" value="F:cAMP response element binding protein binding"/>
    <property type="evidence" value="ECO:0007669"/>
    <property type="project" value="InterPro"/>
</dbReference>
<feature type="region of interest" description="Disordered" evidence="10">
    <location>
        <begin position="311"/>
        <end position="330"/>
    </location>
</feature>
<evidence type="ECO:0000256" key="2">
    <source>
        <dbReference type="ARBA" id="ARBA00004496"/>
    </source>
</evidence>
<feature type="compositionally biased region" description="Low complexity" evidence="10">
    <location>
        <begin position="264"/>
        <end position="292"/>
    </location>
</feature>
<evidence type="ECO:0000256" key="7">
    <source>
        <dbReference type="ARBA" id="ARBA00023159"/>
    </source>
</evidence>
<dbReference type="PANTHER" id="PTHR13589">
    <property type="entry name" value="CREB-REGULATED TRANSCRIPTION COACTIVATOR"/>
    <property type="match status" value="1"/>
</dbReference>
<comment type="subcellular location">
    <subcellularLocation>
        <location evidence="2">Cytoplasm</location>
    </subcellularLocation>
    <subcellularLocation>
        <location evidence="1">Nucleus</location>
    </subcellularLocation>
</comment>
<feature type="compositionally biased region" description="Low complexity" evidence="10">
    <location>
        <begin position="316"/>
        <end position="330"/>
    </location>
</feature>
<name>A0A915EP35_9BILA</name>
<feature type="compositionally biased region" description="Polar residues" evidence="10">
    <location>
        <begin position="38"/>
        <end position="47"/>
    </location>
</feature>
<evidence type="ECO:0000256" key="8">
    <source>
        <dbReference type="ARBA" id="ARBA00023163"/>
    </source>
</evidence>
<dbReference type="GO" id="GO:0005634">
    <property type="term" value="C:nucleus"/>
    <property type="evidence" value="ECO:0007669"/>
    <property type="project" value="UniProtKB-SubCell"/>
</dbReference>
<evidence type="ECO:0000313" key="13">
    <source>
        <dbReference type="WBParaSite" id="jg7970"/>
    </source>
</evidence>
<evidence type="ECO:0000256" key="10">
    <source>
        <dbReference type="SAM" id="MobiDB-lite"/>
    </source>
</evidence>
<accession>A0A915EP35</accession>
<dbReference type="GO" id="GO:0045944">
    <property type="term" value="P:positive regulation of transcription by RNA polymerase II"/>
    <property type="evidence" value="ECO:0007669"/>
    <property type="project" value="TreeGrafter"/>
</dbReference>
<dbReference type="Proteomes" id="UP000887574">
    <property type="component" value="Unplaced"/>
</dbReference>
<dbReference type="PANTHER" id="PTHR13589:SF15">
    <property type="entry name" value="CREB-REGULATED TRANSCRIPTION COACTIVATOR, ISOFORM B"/>
    <property type="match status" value="1"/>
</dbReference>
<evidence type="ECO:0000256" key="9">
    <source>
        <dbReference type="ARBA" id="ARBA00023242"/>
    </source>
</evidence>
<dbReference type="WBParaSite" id="jg7970">
    <property type="protein sequence ID" value="jg7970"/>
    <property type="gene ID" value="jg7970"/>
</dbReference>
<evidence type="ECO:0000256" key="1">
    <source>
        <dbReference type="ARBA" id="ARBA00004123"/>
    </source>
</evidence>
<keyword evidence="12" id="KW-1185">Reference proteome</keyword>
<organism evidence="12 13">
    <name type="scientific">Ditylenchus dipsaci</name>
    <dbReference type="NCBI Taxonomy" id="166011"/>
    <lineage>
        <taxon>Eukaryota</taxon>
        <taxon>Metazoa</taxon>
        <taxon>Ecdysozoa</taxon>
        <taxon>Nematoda</taxon>
        <taxon>Chromadorea</taxon>
        <taxon>Rhabditida</taxon>
        <taxon>Tylenchina</taxon>
        <taxon>Tylenchomorpha</taxon>
        <taxon>Sphaerularioidea</taxon>
        <taxon>Anguinidae</taxon>
        <taxon>Anguininae</taxon>
        <taxon>Ditylenchus</taxon>
    </lineage>
</organism>
<feature type="region of interest" description="Disordered" evidence="10">
    <location>
        <begin position="17"/>
        <end position="79"/>
    </location>
</feature>
<evidence type="ECO:0000256" key="5">
    <source>
        <dbReference type="ARBA" id="ARBA00022553"/>
    </source>
</evidence>
<dbReference type="GO" id="GO:0005737">
    <property type="term" value="C:cytoplasm"/>
    <property type="evidence" value="ECO:0007669"/>
    <property type="project" value="UniProtKB-SubCell"/>
</dbReference>
<feature type="region of interest" description="Disordered" evidence="10">
    <location>
        <begin position="264"/>
        <end position="297"/>
    </location>
</feature>
<dbReference type="Pfam" id="PF12884">
    <property type="entry name" value="TORC_N"/>
    <property type="match status" value="1"/>
</dbReference>
<comment type="similarity">
    <text evidence="3">Belongs to the TORC family.</text>
</comment>
<reference evidence="13" key="1">
    <citation type="submission" date="2022-11" db="UniProtKB">
        <authorList>
            <consortium name="WormBaseParasite"/>
        </authorList>
    </citation>
    <scope>IDENTIFICATION</scope>
</reference>
<keyword evidence="4" id="KW-0963">Cytoplasm</keyword>
<evidence type="ECO:0000256" key="3">
    <source>
        <dbReference type="ARBA" id="ARBA00007167"/>
    </source>
</evidence>
<evidence type="ECO:0000256" key="4">
    <source>
        <dbReference type="ARBA" id="ARBA00022490"/>
    </source>
</evidence>
<dbReference type="InterPro" id="IPR024786">
    <property type="entry name" value="TORC"/>
</dbReference>
<keyword evidence="7" id="KW-0010">Activator</keyword>